<proteinExistence type="inferred from homology"/>
<dbReference type="PANTHER" id="PTHR43811">
    <property type="entry name" value="FKBP-TYPE PEPTIDYL-PROLYL CIS-TRANS ISOMERASE FKPA"/>
    <property type="match status" value="1"/>
</dbReference>
<dbReference type="EC" id="5.2.1.8" evidence="6"/>
<comment type="catalytic activity">
    <reaction evidence="1 5 6">
        <text>[protein]-peptidylproline (omega=180) = [protein]-peptidylproline (omega=0)</text>
        <dbReference type="Rhea" id="RHEA:16237"/>
        <dbReference type="Rhea" id="RHEA-COMP:10747"/>
        <dbReference type="Rhea" id="RHEA-COMP:10748"/>
        <dbReference type="ChEBI" id="CHEBI:83833"/>
        <dbReference type="ChEBI" id="CHEBI:83834"/>
        <dbReference type="EC" id="5.2.1.8"/>
    </reaction>
</comment>
<dbReference type="EMBL" id="BBWV01000003">
    <property type="protein sequence ID" value="GAO44339.1"/>
    <property type="molecule type" value="Genomic_DNA"/>
</dbReference>
<evidence type="ECO:0000256" key="5">
    <source>
        <dbReference type="PROSITE-ProRule" id="PRU00277"/>
    </source>
</evidence>
<feature type="chain" id="PRO_5002430167" description="Peptidyl-prolyl cis-trans isomerase" evidence="7">
    <location>
        <begin position="21"/>
        <end position="163"/>
    </location>
</feature>
<evidence type="ECO:0000256" key="7">
    <source>
        <dbReference type="SAM" id="SignalP"/>
    </source>
</evidence>
<comment type="caution">
    <text evidence="9">The sequence shown here is derived from an EMBL/GenBank/DDBJ whole genome shotgun (WGS) entry which is preliminary data.</text>
</comment>
<dbReference type="PROSITE" id="PS50059">
    <property type="entry name" value="FKBP_PPIASE"/>
    <property type="match status" value="1"/>
</dbReference>
<dbReference type="Proteomes" id="UP000033121">
    <property type="component" value="Unassembled WGS sequence"/>
</dbReference>
<sequence length="163" mass="17449">MQKKVLFVLTLAIGIAFVWSCSKSSTGSSTCEVVPPANEKAAIQAYIAEKDLEGVQFDESGLFYQISDPGIGGSPNLSSKIYIKYKGYLTDGTVFDEQTDPSQTGWVLGTLINGWKIGLPKLKKGGKMKLIVPSALGYGCRGSGATIPPNSVLVFDVELSDYE</sequence>
<dbReference type="SUPFAM" id="SSF54534">
    <property type="entry name" value="FKBP-like"/>
    <property type="match status" value="1"/>
</dbReference>
<keyword evidence="3 5" id="KW-0697">Rotamase</keyword>
<evidence type="ECO:0000256" key="1">
    <source>
        <dbReference type="ARBA" id="ARBA00000971"/>
    </source>
</evidence>
<name>A0A0E9N3C9_9BACT</name>
<dbReference type="Pfam" id="PF00254">
    <property type="entry name" value="FKBP_C"/>
    <property type="match status" value="1"/>
</dbReference>
<dbReference type="InterPro" id="IPR046357">
    <property type="entry name" value="PPIase_dom_sf"/>
</dbReference>
<keyword evidence="7" id="KW-0732">Signal</keyword>
<dbReference type="InterPro" id="IPR001179">
    <property type="entry name" value="PPIase_FKBP_dom"/>
</dbReference>
<reference evidence="9 10" key="1">
    <citation type="submission" date="2015-04" db="EMBL/GenBank/DDBJ databases">
        <title>Whole genome shotgun sequence of Flavihumibacter petaseus NBRC 106054.</title>
        <authorList>
            <person name="Miyazawa S."/>
            <person name="Hosoyama A."/>
            <person name="Hashimoto M."/>
            <person name="Noguchi M."/>
            <person name="Tsuchikane K."/>
            <person name="Ohji S."/>
            <person name="Yamazoe A."/>
            <person name="Ichikawa N."/>
            <person name="Kimura A."/>
            <person name="Fujita N."/>
        </authorList>
    </citation>
    <scope>NUCLEOTIDE SEQUENCE [LARGE SCALE GENOMIC DNA]</scope>
    <source>
        <strain evidence="9 10">NBRC 106054</strain>
    </source>
</reference>
<evidence type="ECO:0000259" key="8">
    <source>
        <dbReference type="PROSITE" id="PS50059"/>
    </source>
</evidence>
<dbReference type="OrthoDB" id="9814548at2"/>
<organism evidence="9 10">
    <name type="scientific">Flavihumibacter petaseus NBRC 106054</name>
    <dbReference type="NCBI Taxonomy" id="1220578"/>
    <lineage>
        <taxon>Bacteria</taxon>
        <taxon>Pseudomonadati</taxon>
        <taxon>Bacteroidota</taxon>
        <taxon>Chitinophagia</taxon>
        <taxon>Chitinophagales</taxon>
        <taxon>Chitinophagaceae</taxon>
        <taxon>Flavihumibacter</taxon>
    </lineage>
</organism>
<protein>
    <recommendedName>
        <fullName evidence="6">Peptidyl-prolyl cis-trans isomerase</fullName>
        <ecNumber evidence="6">5.2.1.8</ecNumber>
    </recommendedName>
</protein>
<dbReference type="STRING" id="1220578.FPE01S_03_03770"/>
<dbReference type="GO" id="GO:0003755">
    <property type="term" value="F:peptidyl-prolyl cis-trans isomerase activity"/>
    <property type="evidence" value="ECO:0007669"/>
    <property type="project" value="UniProtKB-UniRule"/>
</dbReference>
<evidence type="ECO:0000256" key="3">
    <source>
        <dbReference type="ARBA" id="ARBA00023110"/>
    </source>
</evidence>
<keyword evidence="4 5" id="KW-0413">Isomerase</keyword>
<evidence type="ECO:0000313" key="10">
    <source>
        <dbReference type="Proteomes" id="UP000033121"/>
    </source>
</evidence>
<feature type="signal peptide" evidence="7">
    <location>
        <begin position="1"/>
        <end position="20"/>
    </location>
</feature>
<comment type="similarity">
    <text evidence="2 6">Belongs to the FKBP-type PPIase family.</text>
</comment>
<evidence type="ECO:0000256" key="6">
    <source>
        <dbReference type="RuleBase" id="RU003915"/>
    </source>
</evidence>
<dbReference type="PANTHER" id="PTHR43811:SF19">
    <property type="entry name" value="39 KDA FK506-BINDING NUCLEAR PROTEIN"/>
    <property type="match status" value="1"/>
</dbReference>
<evidence type="ECO:0000256" key="4">
    <source>
        <dbReference type="ARBA" id="ARBA00023235"/>
    </source>
</evidence>
<accession>A0A0E9N3C9</accession>
<keyword evidence="10" id="KW-1185">Reference proteome</keyword>
<dbReference type="Gene3D" id="3.10.50.40">
    <property type="match status" value="1"/>
</dbReference>
<evidence type="ECO:0000313" key="9">
    <source>
        <dbReference type="EMBL" id="GAO44339.1"/>
    </source>
</evidence>
<evidence type="ECO:0000256" key="2">
    <source>
        <dbReference type="ARBA" id="ARBA00006577"/>
    </source>
</evidence>
<gene>
    <name evidence="9" type="primary">fkbP</name>
    <name evidence="9" type="ORF">FPE01S_03_03770</name>
</gene>
<dbReference type="AlphaFoldDB" id="A0A0E9N3C9"/>
<feature type="domain" description="PPIase FKBP-type" evidence="8">
    <location>
        <begin position="78"/>
        <end position="163"/>
    </location>
</feature>
<dbReference type="RefSeq" id="WP_052955942.1">
    <property type="nucleotide sequence ID" value="NZ_BBWV01000003.1"/>
</dbReference>